<dbReference type="AlphaFoldDB" id="A0ABC9TYE8"/>
<dbReference type="Gene3D" id="1.10.10.10">
    <property type="entry name" value="Winged helix-like DNA-binding domain superfamily/Winged helix DNA-binding domain"/>
    <property type="match status" value="1"/>
</dbReference>
<dbReference type="GO" id="GO:0003677">
    <property type="term" value="F:DNA binding"/>
    <property type="evidence" value="ECO:0007669"/>
    <property type="project" value="UniProtKB-KW"/>
</dbReference>
<accession>A0ABC9TYE8</accession>
<dbReference type="PANTHER" id="PTHR43537">
    <property type="entry name" value="TRANSCRIPTIONAL REGULATOR, GNTR FAMILY"/>
    <property type="match status" value="1"/>
</dbReference>
<evidence type="ECO:0000256" key="3">
    <source>
        <dbReference type="ARBA" id="ARBA00023163"/>
    </source>
</evidence>
<dbReference type="SUPFAM" id="SSF46785">
    <property type="entry name" value="Winged helix' DNA-binding domain"/>
    <property type="match status" value="1"/>
</dbReference>
<dbReference type="InterPro" id="IPR011711">
    <property type="entry name" value="GntR_C"/>
</dbReference>
<dbReference type="Pfam" id="PF00392">
    <property type="entry name" value="GntR"/>
    <property type="match status" value="1"/>
</dbReference>
<dbReference type="PROSITE" id="PS50949">
    <property type="entry name" value="HTH_GNTR"/>
    <property type="match status" value="1"/>
</dbReference>
<evidence type="ECO:0000259" key="4">
    <source>
        <dbReference type="PROSITE" id="PS50949"/>
    </source>
</evidence>
<feature type="domain" description="HTH gntR-type" evidence="4">
    <location>
        <begin position="9"/>
        <end position="77"/>
    </location>
</feature>
<keyword evidence="3" id="KW-0804">Transcription</keyword>
<dbReference type="Pfam" id="PF07729">
    <property type="entry name" value="FCD"/>
    <property type="match status" value="1"/>
</dbReference>
<protein>
    <submittedName>
        <fullName evidence="5">Transcriptional regulator, GntR family</fullName>
    </submittedName>
</protein>
<keyword evidence="1" id="KW-0805">Transcription regulation</keyword>
<sequence length="240" mass="27620">MVQAMERGFTLSQNIADKIKTKIMTGEFALGSKLPNENELMDDLNVSRTTIREAVKILISKNILYIERGKGTYVAAIPGLADDPYGFEFIPEEKLIPDLCETRSVIEPEVCYLAAQRATRRQLSEMEAILRKMNEIMYELKMDESDQRMIDQLADCEMEFHSLVYCMTGNIVIERMLPTIKKAIALNYTTNVYRRSFELTVTQNLHIDLFHALQAGDADRAREIGREHMKTMQEKTGQRR</sequence>
<dbReference type="Proteomes" id="UP000016491">
    <property type="component" value="Unassembled WGS sequence"/>
</dbReference>
<dbReference type="SUPFAM" id="SSF48008">
    <property type="entry name" value="GntR ligand-binding domain-like"/>
    <property type="match status" value="1"/>
</dbReference>
<dbReference type="PRINTS" id="PR00035">
    <property type="entry name" value="HTHGNTR"/>
</dbReference>
<dbReference type="SMART" id="SM00895">
    <property type="entry name" value="FCD"/>
    <property type="match status" value="1"/>
</dbReference>
<dbReference type="InterPro" id="IPR008920">
    <property type="entry name" value="TF_FadR/GntR_C"/>
</dbReference>
<dbReference type="InterPro" id="IPR036390">
    <property type="entry name" value="WH_DNA-bd_sf"/>
</dbReference>
<dbReference type="PANTHER" id="PTHR43537:SF5">
    <property type="entry name" value="UXU OPERON TRANSCRIPTIONAL REGULATOR"/>
    <property type="match status" value="1"/>
</dbReference>
<evidence type="ECO:0000256" key="2">
    <source>
        <dbReference type="ARBA" id="ARBA00023125"/>
    </source>
</evidence>
<proteinExistence type="predicted"/>
<dbReference type="SMART" id="SM00345">
    <property type="entry name" value="HTH_GNTR"/>
    <property type="match status" value="1"/>
</dbReference>
<reference evidence="5 6" key="1">
    <citation type="submission" date="2013-07" db="EMBL/GenBank/DDBJ databases">
        <authorList>
            <person name="Weinstock G."/>
            <person name="Sodergren E."/>
            <person name="Wylie T."/>
            <person name="Fulton L."/>
            <person name="Fulton R."/>
            <person name="Fronick C."/>
            <person name="O'Laughlin M."/>
            <person name="Godfrey J."/>
            <person name="Miner T."/>
            <person name="Herter B."/>
            <person name="Appelbaum E."/>
            <person name="Cordes M."/>
            <person name="Lek S."/>
            <person name="Wollam A."/>
            <person name="Pepin K.H."/>
            <person name="Palsikar V.B."/>
            <person name="Mitreva M."/>
            <person name="Wilson R.K."/>
        </authorList>
    </citation>
    <scope>NUCLEOTIDE SEQUENCE [LARGE SCALE GENOMIC DNA]</scope>
    <source>
        <strain evidence="5 6">ATCC 14940</strain>
    </source>
</reference>
<dbReference type="InterPro" id="IPR036388">
    <property type="entry name" value="WH-like_DNA-bd_sf"/>
</dbReference>
<dbReference type="CDD" id="cd07377">
    <property type="entry name" value="WHTH_GntR"/>
    <property type="match status" value="1"/>
</dbReference>
<dbReference type="InterPro" id="IPR000524">
    <property type="entry name" value="Tscrpt_reg_HTH_GntR"/>
</dbReference>
<comment type="caution">
    <text evidence="5">The sequence shown here is derived from an EMBL/GenBank/DDBJ whole genome shotgun (WGS) entry which is preliminary data.</text>
</comment>
<dbReference type="Gene3D" id="1.20.120.530">
    <property type="entry name" value="GntR ligand-binding domain-like"/>
    <property type="match status" value="1"/>
</dbReference>
<evidence type="ECO:0000313" key="6">
    <source>
        <dbReference type="Proteomes" id="UP000016491"/>
    </source>
</evidence>
<name>A0ABC9TYE8_CLOSY</name>
<keyword evidence="2" id="KW-0238">DNA-binding</keyword>
<evidence type="ECO:0000313" key="5">
    <source>
        <dbReference type="EMBL" id="ERI77279.1"/>
    </source>
</evidence>
<gene>
    <name evidence="5" type="ORF">CLOSYM_02125</name>
</gene>
<organism evidence="5 6">
    <name type="scientific">[Clostridium] symbiosum ATCC 14940</name>
    <dbReference type="NCBI Taxonomy" id="411472"/>
    <lineage>
        <taxon>Bacteria</taxon>
        <taxon>Bacillati</taxon>
        <taxon>Bacillota</taxon>
        <taxon>Clostridia</taxon>
        <taxon>Lachnospirales</taxon>
        <taxon>Lachnospiraceae</taxon>
        <taxon>Otoolea</taxon>
    </lineage>
</organism>
<dbReference type="EMBL" id="AWSU01000161">
    <property type="protein sequence ID" value="ERI77279.1"/>
    <property type="molecule type" value="Genomic_DNA"/>
</dbReference>
<evidence type="ECO:0000256" key="1">
    <source>
        <dbReference type="ARBA" id="ARBA00023015"/>
    </source>
</evidence>